<dbReference type="SUPFAM" id="SSF52317">
    <property type="entry name" value="Class I glutamine amidotransferase-like"/>
    <property type="match status" value="1"/>
</dbReference>
<dbReference type="InterPro" id="IPR013529">
    <property type="entry name" value="Glyco_hydro_42_N"/>
</dbReference>
<sequence>MKKTLLACALALATLHPAFAQSAEGHPDWPGAGQLFAGANYQPVDRTLEQVRYDVGLMKQSGFKVVRMGDLSWDYFEPADGKFDFKHFDAVMDIVHAAGIKVILDIPGLPAPMWLHHKYPGVDITNQAGTRLAPAERYMDNIGDPNYRRLAMRMADTLTKRYAKHPALLAVGYDNEIGNGFMSYSEADRKRFVEWLKKRYGNVEALNKAWATQRWSRRIGSWDEVRLPYADGPGPAERYLDLRRFWSDVTIATLGDLEAVRKKNAPNKPVLSNYWDWSGRRGFDFLGSYRQHTTYGAMGFYAGDPINGGWEAALIKGGMTTPTWFNEFAAGGGGSYGSKGWSRMWAHFVLLMGGQAAVAWTFNSHLGGEEQALMGLIDHDDRPSWRLTEWADIAASYAKLEKLGFPRKVEPKVAIAYSFENVHATSPNGPSNTARQYIKTPYLKQAHGGFEPLLKDNIDVAVIKLSYEDLSRYRLIILPGMYLLDKASTDAVRKFVADGGTVIMTAQSAKVNDNNQWHNTPLPGQLTDVFGLRTNEFYDWTGTVKLGDEEIKTSIAHFEVLEPSTAQVMARFTNFDGNPPAITVNSFGKGKAIYVATPAQPEIMRPLLRQLYAGLGIEPGPKTPDGVFARAVDGRVLYVNTNNAPVDVAIDGAMNGVLSGKRFNGTLRLEARGADLIEK</sequence>
<evidence type="ECO:0000256" key="4">
    <source>
        <dbReference type="ARBA" id="ARBA00022723"/>
    </source>
</evidence>
<dbReference type="RefSeq" id="WP_310259157.1">
    <property type="nucleotide sequence ID" value="NZ_JAVDXU010000001.1"/>
</dbReference>
<feature type="domain" description="Glycoside hydrolase family 42 N-terminal" evidence="9">
    <location>
        <begin position="41"/>
        <end position="388"/>
    </location>
</feature>
<dbReference type="InterPro" id="IPR003476">
    <property type="entry name" value="Glyco_hydro_42"/>
</dbReference>
<gene>
    <name evidence="11" type="ORF">J2X20_000056</name>
</gene>
<dbReference type="InterPro" id="IPR029062">
    <property type="entry name" value="Class_I_gatase-like"/>
</dbReference>
<dbReference type="Pfam" id="PF02449">
    <property type="entry name" value="Glyco_hydro_42"/>
    <property type="match status" value="1"/>
</dbReference>
<protein>
    <recommendedName>
        <fullName evidence="3">beta-galactosidase</fullName>
        <ecNumber evidence="3">3.2.1.23</ecNumber>
    </recommendedName>
</protein>
<feature type="domain" description="Beta-galactosidase trimerisation" evidence="10">
    <location>
        <begin position="412"/>
        <end position="616"/>
    </location>
</feature>
<dbReference type="InterPro" id="IPR013738">
    <property type="entry name" value="Beta_galactosidase_Trimer"/>
</dbReference>
<comment type="caution">
    <text evidence="11">The sequence shown here is derived from an EMBL/GenBank/DDBJ whole genome shotgun (WGS) entry which is preliminary data.</text>
</comment>
<dbReference type="Gene3D" id="3.20.20.80">
    <property type="entry name" value="Glycosidases"/>
    <property type="match status" value="1"/>
</dbReference>
<keyword evidence="12" id="KW-1185">Reference proteome</keyword>
<dbReference type="CDD" id="cd03143">
    <property type="entry name" value="A4_beta-galactosidase_middle_domain"/>
    <property type="match status" value="1"/>
</dbReference>
<dbReference type="SUPFAM" id="SSF51445">
    <property type="entry name" value="(Trans)glycosidases"/>
    <property type="match status" value="1"/>
</dbReference>
<feature type="signal peptide" evidence="8">
    <location>
        <begin position="1"/>
        <end position="20"/>
    </location>
</feature>
<keyword evidence="5 11" id="KW-0378">Hydrolase</keyword>
<evidence type="ECO:0000256" key="8">
    <source>
        <dbReference type="SAM" id="SignalP"/>
    </source>
</evidence>
<organism evidence="11 12">
    <name type="scientific">Roseateles saccharophilus</name>
    <name type="common">Pseudomonas saccharophila</name>
    <dbReference type="NCBI Taxonomy" id="304"/>
    <lineage>
        <taxon>Bacteria</taxon>
        <taxon>Pseudomonadati</taxon>
        <taxon>Pseudomonadota</taxon>
        <taxon>Betaproteobacteria</taxon>
        <taxon>Burkholderiales</taxon>
        <taxon>Sphaerotilaceae</taxon>
        <taxon>Roseateles</taxon>
    </lineage>
</organism>
<accession>A0ABU1YEZ0</accession>
<dbReference type="EMBL" id="JAVDXU010000001">
    <property type="protein sequence ID" value="MDR7267427.1"/>
    <property type="molecule type" value="Genomic_DNA"/>
</dbReference>
<keyword evidence="8" id="KW-0732">Signal</keyword>
<evidence type="ECO:0000313" key="11">
    <source>
        <dbReference type="EMBL" id="MDR7267427.1"/>
    </source>
</evidence>
<reference evidence="11 12" key="1">
    <citation type="submission" date="2023-07" db="EMBL/GenBank/DDBJ databases">
        <title>Sorghum-associated microbial communities from plants grown in Nebraska, USA.</title>
        <authorList>
            <person name="Schachtman D."/>
        </authorList>
    </citation>
    <scope>NUCLEOTIDE SEQUENCE [LARGE SCALE GENOMIC DNA]</scope>
    <source>
        <strain evidence="11 12">BE314</strain>
    </source>
</reference>
<evidence type="ECO:0000256" key="5">
    <source>
        <dbReference type="ARBA" id="ARBA00022801"/>
    </source>
</evidence>
<evidence type="ECO:0000256" key="7">
    <source>
        <dbReference type="ARBA" id="ARBA00023295"/>
    </source>
</evidence>
<proteinExistence type="inferred from homology"/>
<evidence type="ECO:0000256" key="6">
    <source>
        <dbReference type="ARBA" id="ARBA00022833"/>
    </source>
</evidence>
<evidence type="ECO:0000313" key="12">
    <source>
        <dbReference type="Proteomes" id="UP001180453"/>
    </source>
</evidence>
<evidence type="ECO:0000259" key="10">
    <source>
        <dbReference type="Pfam" id="PF08532"/>
    </source>
</evidence>
<dbReference type="GO" id="GO:0004565">
    <property type="term" value="F:beta-galactosidase activity"/>
    <property type="evidence" value="ECO:0007669"/>
    <property type="project" value="UniProtKB-EC"/>
</dbReference>
<evidence type="ECO:0000256" key="1">
    <source>
        <dbReference type="ARBA" id="ARBA00001412"/>
    </source>
</evidence>
<dbReference type="PANTHER" id="PTHR36447:SF2">
    <property type="entry name" value="BETA-GALACTOSIDASE YESZ"/>
    <property type="match status" value="1"/>
</dbReference>
<comment type="similarity">
    <text evidence="2">Belongs to the glycosyl hydrolase 42 family.</text>
</comment>
<evidence type="ECO:0000256" key="2">
    <source>
        <dbReference type="ARBA" id="ARBA00005940"/>
    </source>
</evidence>
<dbReference type="Gene3D" id="3.40.50.880">
    <property type="match status" value="1"/>
</dbReference>
<dbReference type="PANTHER" id="PTHR36447">
    <property type="entry name" value="BETA-GALACTOSIDASE GANA"/>
    <property type="match status" value="1"/>
</dbReference>
<feature type="chain" id="PRO_5045135095" description="beta-galactosidase" evidence="8">
    <location>
        <begin position="21"/>
        <end position="679"/>
    </location>
</feature>
<comment type="catalytic activity">
    <reaction evidence="1">
        <text>Hydrolysis of terminal non-reducing beta-D-galactose residues in beta-D-galactosides.</text>
        <dbReference type="EC" id="3.2.1.23"/>
    </reaction>
</comment>
<evidence type="ECO:0000256" key="3">
    <source>
        <dbReference type="ARBA" id="ARBA00012756"/>
    </source>
</evidence>
<dbReference type="EC" id="3.2.1.23" evidence="3"/>
<dbReference type="Proteomes" id="UP001180453">
    <property type="component" value="Unassembled WGS sequence"/>
</dbReference>
<keyword evidence="7 11" id="KW-0326">Glycosidase</keyword>
<name>A0ABU1YEZ0_ROSSA</name>
<dbReference type="Pfam" id="PF08532">
    <property type="entry name" value="Glyco_hydro_42M"/>
    <property type="match status" value="1"/>
</dbReference>
<dbReference type="InterPro" id="IPR017853">
    <property type="entry name" value="GH"/>
</dbReference>
<keyword evidence="6" id="KW-0862">Zinc</keyword>
<keyword evidence="4" id="KW-0479">Metal-binding</keyword>
<evidence type="ECO:0000259" key="9">
    <source>
        <dbReference type="Pfam" id="PF02449"/>
    </source>
</evidence>